<comment type="caution">
    <text evidence="1">The sequence shown here is derived from an EMBL/GenBank/DDBJ whole genome shotgun (WGS) entry which is preliminary data.</text>
</comment>
<protein>
    <recommendedName>
        <fullName evidence="3">Fimbrillin-A associated anchor protein Mfa1/Mfa2</fullName>
    </recommendedName>
</protein>
<reference evidence="1 2" key="2">
    <citation type="submission" date="2019-09" db="EMBL/GenBank/DDBJ databases">
        <authorList>
            <person name="Jin C."/>
        </authorList>
    </citation>
    <scope>NUCLEOTIDE SEQUENCE [LARGE SCALE GENOMIC DNA]</scope>
    <source>
        <strain evidence="1 2">BN140078</strain>
    </source>
</reference>
<name>A0A5B2VWF8_9BACT</name>
<proteinExistence type="predicted"/>
<dbReference type="Proteomes" id="UP000324611">
    <property type="component" value="Unassembled WGS sequence"/>
</dbReference>
<organism evidence="1 2">
    <name type="scientific">Chitinophaga agrisoli</name>
    <dbReference type="NCBI Taxonomy" id="2607653"/>
    <lineage>
        <taxon>Bacteria</taxon>
        <taxon>Pseudomonadati</taxon>
        <taxon>Bacteroidota</taxon>
        <taxon>Chitinophagia</taxon>
        <taxon>Chitinophagales</taxon>
        <taxon>Chitinophagaceae</taxon>
        <taxon>Chitinophaga</taxon>
    </lineage>
</organism>
<reference evidence="1 2" key="1">
    <citation type="submission" date="2019-09" db="EMBL/GenBank/DDBJ databases">
        <title>Chitinophaga ginsengihumi sp. nov., isolated from soil of ginseng rhizosphere.</title>
        <authorList>
            <person name="Lee J."/>
        </authorList>
    </citation>
    <scope>NUCLEOTIDE SEQUENCE [LARGE SCALE GENOMIC DNA]</scope>
    <source>
        <strain evidence="1 2">BN140078</strain>
    </source>
</reference>
<accession>A0A5B2VWF8</accession>
<evidence type="ECO:0008006" key="3">
    <source>
        <dbReference type="Google" id="ProtNLM"/>
    </source>
</evidence>
<evidence type="ECO:0000313" key="2">
    <source>
        <dbReference type="Proteomes" id="UP000324611"/>
    </source>
</evidence>
<dbReference type="EMBL" id="VUOC01000002">
    <property type="protein sequence ID" value="KAA2242938.1"/>
    <property type="molecule type" value="Genomic_DNA"/>
</dbReference>
<gene>
    <name evidence="1" type="ORF">F0L74_10460</name>
</gene>
<sequence length="324" mass="35549">MKKNIAFLMVILTIVVACNKTDKNEDKPAPSTGKYAVQFSASGFGISVEDLGKMSDPNARTPAQDTLRKYANYLYLFIFDYDANQKPLKQIVQTSADSSFGMIMDSLPTGKYKIIMIASKDTVKVYNKIPQDYYVLSLGTPGTDMFLKRTVLEVANGPINQDMALKRVVGKLKLTITDKVPNGTTSVQMHVERYPLYDPAGMGDPYKNEFTDLIYLADATLLDDVGNRGGVSIMKAAGDSVIGMTNLSFETYLLAFDQRQATVTVTCYGDNNKVIAGKTIPAVPIFPNRRTVLSGHLFDTVSTGLKGINVSLDDTSWSDIPIEL</sequence>
<keyword evidence="2" id="KW-1185">Reference proteome</keyword>
<dbReference type="PROSITE" id="PS51257">
    <property type="entry name" value="PROKAR_LIPOPROTEIN"/>
    <property type="match status" value="1"/>
</dbReference>
<dbReference type="RefSeq" id="WP_149837813.1">
    <property type="nucleotide sequence ID" value="NZ_VUOC01000002.1"/>
</dbReference>
<dbReference type="AlphaFoldDB" id="A0A5B2VWF8"/>
<evidence type="ECO:0000313" key="1">
    <source>
        <dbReference type="EMBL" id="KAA2242938.1"/>
    </source>
</evidence>